<evidence type="ECO:0000256" key="2">
    <source>
        <dbReference type="ARBA" id="ARBA00023015"/>
    </source>
</evidence>
<dbReference type="Gene3D" id="1.10.1660.10">
    <property type="match status" value="1"/>
</dbReference>
<protein>
    <submittedName>
        <fullName evidence="6">DNA-binding transcriptional MerR regulator</fullName>
    </submittedName>
</protein>
<sequence>MRMAELSRVSGVSVPTIKYYQREGLLPTGELSTPNQAQYGEAHVRRLALIRSLLEVGGLSIAEVGVVLSVIDTPGRPTHHILGATVHALTPAGRGEEAGEEYKQAIDDLIARRGWRVDRSNPAHAVAAGVLARFDQLGQRQIFDAVDAYSRAAEVIAEADLAAVAATEGRDARAETALLGTVLGDVLIGALRRLAQEDVSAKQFPPPPK</sequence>
<evidence type="ECO:0000256" key="4">
    <source>
        <dbReference type="ARBA" id="ARBA00023163"/>
    </source>
</evidence>
<comment type="caution">
    <text evidence="6">The sequence shown here is derived from an EMBL/GenBank/DDBJ whole genome shotgun (WGS) entry which is preliminary data.</text>
</comment>
<feature type="domain" description="HTH merR-type" evidence="5">
    <location>
        <begin position="1"/>
        <end position="70"/>
    </location>
</feature>
<evidence type="ECO:0000313" key="7">
    <source>
        <dbReference type="Proteomes" id="UP000638648"/>
    </source>
</evidence>
<name>A0A927N1S3_9ACTN</name>
<dbReference type="SUPFAM" id="SSF46955">
    <property type="entry name" value="Putative DNA-binding domain"/>
    <property type="match status" value="1"/>
</dbReference>
<dbReference type="InterPro" id="IPR000551">
    <property type="entry name" value="MerR-type_HTH_dom"/>
</dbReference>
<keyword evidence="4" id="KW-0804">Transcription</keyword>
<proteinExistence type="predicted"/>
<evidence type="ECO:0000313" key="6">
    <source>
        <dbReference type="EMBL" id="MBE1607347.1"/>
    </source>
</evidence>
<gene>
    <name evidence="6" type="ORF">HEB94_004195</name>
</gene>
<keyword evidence="7" id="KW-1185">Reference proteome</keyword>
<dbReference type="SMART" id="SM00422">
    <property type="entry name" value="HTH_MERR"/>
    <property type="match status" value="1"/>
</dbReference>
<keyword evidence="1" id="KW-0678">Repressor</keyword>
<dbReference type="Pfam" id="PF13411">
    <property type="entry name" value="MerR_1"/>
    <property type="match status" value="1"/>
</dbReference>
<dbReference type="Proteomes" id="UP000638648">
    <property type="component" value="Unassembled WGS sequence"/>
</dbReference>
<dbReference type="PANTHER" id="PTHR30204:SF69">
    <property type="entry name" value="MERR-FAMILY TRANSCRIPTIONAL REGULATOR"/>
    <property type="match status" value="1"/>
</dbReference>
<evidence type="ECO:0000256" key="3">
    <source>
        <dbReference type="ARBA" id="ARBA00023125"/>
    </source>
</evidence>
<dbReference type="GO" id="GO:0003700">
    <property type="term" value="F:DNA-binding transcription factor activity"/>
    <property type="evidence" value="ECO:0007669"/>
    <property type="project" value="InterPro"/>
</dbReference>
<dbReference type="RefSeq" id="WP_192751310.1">
    <property type="nucleotide sequence ID" value="NZ_BAABJL010000197.1"/>
</dbReference>
<dbReference type="PRINTS" id="PR00040">
    <property type="entry name" value="HTHMERR"/>
</dbReference>
<keyword evidence="3 6" id="KW-0238">DNA-binding</keyword>
<evidence type="ECO:0000256" key="1">
    <source>
        <dbReference type="ARBA" id="ARBA00022491"/>
    </source>
</evidence>
<evidence type="ECO:0000259" key="5">
    <source>
        <dbReference type="PROSITE" id="PS50937"/>
    </source>
</evidence>
<accession>A0A927N1S3</accession>
<dbReference type="InterPro" id="IPR047057">
    <property type="entry name" value="MerR_fam"/>
</dbReference>
<dbReference type="AlphaFoldDB" id="A0A927N1S3"/>
<dbReference type="EMBL" id="JADBEM010000001">
    <property type="protein sequence ID" value="MBE1607347.1"/>
    <property type="molecule type" value="Genomic_DNA"/>
</dbReference>
<reference evidence="6" key="1">
    <citation type="submission" date="2020-10" db="EMBL/GenBank/DDBJ databases">
        <title>Sequencing the genomes of 1000 actinobacteria strains.</title>
        <authorList>
            <person name="Klenk H.-P."/>
        </authorList>
    </citation>
    <scope>NUCLEOTIDE SEQUENCE</scope>
    <source>
        <strain evidence="6">DSM 45354</strain>
    </source>
</reference>
<dbReference type="PROSITE" id="PS50937">
    <property type="entry name" value="HTH_MERR_2"/>
    <property type="match status" value="1"/>
</dbReference>
<keyword evidence="2" id="KW-0805">Transcription regulation</keyword>
<dbReference type="InterPro" id="IPR009061">
    <property type="entry name" value="DNA-bd_dom_put_sf"/>
</dbReference>
<dbReference type="GO" id="GO:0003677">
    <property type="term" value="F:DNA binding"/>
    <property type="evidence" value="ECO:0007669"/>
    <property type="project" value="UniProtKB-KW"/>
</dbReference>
<organism evidence="6 7">
    <name type="scientific">Actinopolymorpha pittospori</name>
    <dbReference type="NCBI Taxonomy" id="648752"/>
    <lineage>
        <taxon>Bacteria</taxon>
        <taxon>Bacillati</taxon>
        <taxon>Actinomycetota</taxon>
        <taxon>Actinomycetes</taxon>
        <taxon>Propionibacteriales</taxon>
        <taxon>Actinopolymorphaceae</taxon>
        <taxon>Actinopolymorpha</taxon>
    </lineage>
</organism>
<dbReference type="CDD" id="cd04780">
    <property type="entry name" value="HTH_MerR-like_sg5"/>
    <property type="match status" value="1"/>
</dbReference>
<dbReference type="PANTHER" id="PTHR30204">
    <property type="entry name" value="REDOX-CYCLING DRUG-SENSING TRANSCRIPTIONAL ACTIVATOR SOXR"/>
    <property type="match status" value="1"/>
</dbReference>